<evidence type="ECO:0000313" key="8">
    <source>
        <dbReference type="Proteomes" id="UP001524499"/>
    </source>
</evidence>
<comment type="cofactor">
    <cofactor evidence="1">
        <name>Zn(2+)</name>
        <dbReference type="ChEBI" id="CHEBI:29105"/>
    </cofactor>
</comment>
<reference evidence="7 8" key="1">
    <citation type="submission" date="2022-07" db="EMBL/GenBank/DDBJ databases">
        <title>Methylomonas rivi sp. nov., Methylomonas rosea sp. nov., Methylomonas aureus sp. nov. and Methylomonas subterranea sp. nov., four novel methanotrophs isolated from a freshwater creek and the deep terrestrial subsurface.</title>
        <authorList>
            <person name="Abin C."/>
            <person name="Sankaranarayanan K."/>
            <person name="Garner C."/>
            <person name="Sindelar R."/>
            <person name="Kotary K."/>
            <person name="Garner R."/>
            <person name="Barclay S."/>
            <person name="Lawson P."/>
            <person name="Krumholz L."/>
        </authorList>
    </citation>
    <scope>NUCLEOTIDE SEQUENCE [LARGE SCALE GENOMIC DNA]</scope>
    <source>
        <strain evidence="7 8">SURF-2</strain>
    </source>
</reference>
<feature type="domain" description="Alcohol dehydrogenase-like C-terminal" evidence="6">
    <location>
        <begin position="172"/>
        <end position="285"/>
    </location>
</feature>
<accession>A0ABT1TN76</accession>
<dbReference type="Gene3D" id="3.90.180.10">
    <property type="entry name" value="Medium-chain alcohol dehydrogenases, catalytic domain"/>
    <property type="match status" value="2"/>
</dbReference>
<dbReference type="InterPro" id="IPR036291">
    <property type="entry name" value="NAD(P)-bd_dom_sf"/>
</dbReference>
<evidence type="ECO:0000256" key="3">
    <source>
        <dbReference type="ARBA" id="ARBA00022723"/>
    </source>
</evidence>
<evidence type="ECO:0000259" key="6">
    <source>
        <dbReference type="Pfam" id="PF00107"/>
    </source>
</evidence>
<keyword evidence="5" id="KW-0560">Oxidoreductase</keyword>
<dbReference type="Pfam" id="PF00107">
    <property type="entry name" value="ADH_zinc_N"/>
    <property type="match status" value="1"/>
</dbReference>
<dbReference type="SUPFAM" id="SSF50129">
    <property type="entry name" value="GroES-like"/>
    <property type="match status" value="1"/>
</dbReference>
<dbReference type="SUPFAM" id="SSF51735">
    <property type="entry name" value="NAD(P)-binding Rossmann-fold domains"/>
    <property type="match status" value="1"/>
</dbReference>
<keyword evidence="3" id="KW-0479">Metal-binding</keyword>
<gene>
    <name evidence="7" type="ORF">NP590_19000</name>
</gene>
<protein>
    <submittedName>
        <fullName evidence="7">Zinc-binding dehydrogenase</fullName>
    </submittedName>
</protein>
<evidence type="ECO:0000256" key="4">
    <source>
        <dbReference type="ARBA" id="ARBA00022833"/>
    </source>
</evidence>
<dbReference type="EMBL" id="JANIBJ010000051">
    <property type="protein sequence ID" value="MCQ8106204.1"/>
    <property type="molecule type" value="Genomic_DNA"/>
</dbReference>
<dbReference type="PANTHER" id="PTHR43350">
    <property type="entry name" value="NAD-DEPENDENT ALCOHOL DEHYDROGENASE"/>
    <property type="match status" value="1"/>
</dbReference>
<keyword evidence="8" id="KW-1185">Reference proteome</keyword>
<dbReference type="InterPro" id="IPR013149">
    <property type="entry name" value="ADH-like_C"/>
</dbReference>
<evidence type="ECO:0000256" key="5">
    <source>
        <dbReference type="ARBA" id="ARBA00023002"/>
    </source>
</evidence>
<dbReference type="Proteomes" id="UP001524499">
    <property type="component" value="Unassembled WGS sequence"/>
</dbReference>
<sequence>MRSRQLWFSEPYRVEIRETPLREPAENELLVQSECSAISAGTEMLVYRGQLPTDISLDASLASLQGAATYPLQYGYACVGRVKRLGAAVDAGWLHKRVFSFQPHASHFIAAPDQLLTVPDDIEPEAAVFLANMETAVNLVLDGNPALGEKALVLGQGVVGLLLSGVLARFPLAKLYALDGLAERRASALRLGVSQAFDPANETQIASLKQALRLPVQLPATAGSGADLVYEVSGAPEALNLAIDLCAYSGRIVIGSWYGGKAGAVRLGGAAHRHRIQFIGSQVSTIAPALSGRWDKQRRFDLAWDMIRALRPRRLISHRAVLGQAGNIYRLLDRTPEQALQAIFIY</sequence>
<comment type="caution">
    <text evidence="7">The sequence shown here is derived from an EMBL/GenBank/DDBJ whole genome shotgun (WGS) entry which is preliminary data.</text>
</comment>
<evidence type="ECO:0000256" key="1">
    <source>
        <dbReference type="ARBA" id="ARBA00001947"/>
    </source>
</evidence>
<evidence type="ECO:0000256" key="2">
    <source>
        <dbReference type="ARBA" id="ARBA00008072"/>
    </source>
</evidence>
<dbReference type="CDD" id="cd08255">
    <property type="entry name" value="2-desacetyl-2-hydroxyethyl_bacteriochlorophyllide_like"/>
    <property type="match status" value="1"/>
</dbReference>
<keyword evidence="4" id="KW-0862">Zinc</keyword>
<proteinExistence type="inferred from homology"/>
<comment type="similarity">
    <text evidence="2">Belongs to the zinc-containing alcohol dehydrogenase family.</text>
</comment>
<organism evidence="7 8">
    <name type="scientific">Methylomonas subterranea</name>
    <dbReference type="NCBI Taxonomy" id="2952225"/>
    <lineage>
        <taxon>Bacteria</taxon>
        <taxon>Pseudomonadati</taxon>
        <taxon>Pseudomonadota</taxon>
        <taxon>Gammaproteobacteria</taxon>
        <taxon>Methylococcales</taxon>
        <taxon>Methylococcaceae</taxon>
        <taxon>Methylomonas</taxon>
    </lineage>
</organism>
<dbReference type="RefSeq" id="WP_256604281.1">
    <property type="nucleotide sequence ID" value="NZ_JANIBJ010000051.1"/>
</dbReference>
<dbReference type="PANTHER" id="PTHR43350:SF19">
    <property type="entry name" value="D-GULOSIDE 3-DEHYDROGENASE"/>
    <property type="match status" value="1"/>
</dbReference>
<dbReference type="Gene3D" id="3.40.50.720">
    <property type="entry name" value="NAD(P)-binding Rossmann-like Domain"/>
    <property type="match status" value="1"/>
</dbReference>
<evidence type="ECO:0000313" key="7">
    <source>
        <dbReference type="EMBL" id="MCQ8106204.1"/>
    </source>
</evidence>
<dbReference type="InterPro" id="IPR011032">
    <property type="entry name" value="GroES-like_sf"/>
</dbReference>
<name>A0ABT1TN76_9GAMM</name>